<protein>
    <submittedName>
        <fullName evidence="1">Uncharacterized protein</fullName>
    </submittedName>
</protein>
<name>A0A2H1IWX7_9MICO</name>
<dbReference type="EMBL" id="FXZC01000003">
    <property type="protein sequence ID" value="SMX79695.1"/>
    <property type="molecule type" value="Genomic_DNA"/>
</dbReference>
<dbReference type="AlphaFoldDB" id="A0A2H1IWX7"/>
<gene>
    <name evidence="1" type="ORF">BC102111_01676</name>
</gene>
<dbReference type="GeneID" id="99775337"/>
<dbReference type="RefSeq" id="WP_101624057.1">
    <property type="nucleotide sequence ID" value="NZ_FXZC01000003.1"/>
</dbReference>
<reference evidence="1 2" key="1">
    <citation type="submission" date="2017-03" db="EMBL/GenBank/DDBJ databases">
        <authorList>
            <person name="Afonso C.L."/>
            <person name="Miller P.J."/>
            <person name="Scott M.A."/>
            <person name="Spackman E."/>
            <person name="Goraichik I."/>
            <person name="Dimitrov K.M."/>
            <person name="Suarez D.L."/>
            <person name="Swayne D.E."/>
        </authorList>
    </citation>
    <scope>NUCLEOTIDE SEQUENCE [LARGE SCALE GENOMIC DNA]</scope>
    <source>
        <strain evidence="1 2">CIP 102111</strain>
    </source>
</reference>
<organism evidence="1 2">
    <name type="scientific">Brevibacterium casei CIP 102111</name>
    <dbReference type="NCBI Taxonomy" id="1255625"/>
    <lineage>
        <taxon>Bacteria</taxon>
        <taxon>Bacillati</taxon>
        <taxon>Actinomycetota</taxon>
        <taxon>Actinomycetes</taxon>
        <taxon>Micrococcales</taxon>
        <taxon>Brevibacteriaceae</taxon>
        <taxon>Brevibacterium</taxon>
    </lineage>
</organism>
<proteinExistence type="predicted"/>
<accession>A0A2H1IWX7</accession>
<sequence>MTMFDDRYTEGEKQRKRIRDASVELGLAHQSNGSTPDGMTLAEHIDSIEANALYQTDNAAVTGMLWVHAAALTAQALEQVAQRYRGEI</sequence>
<evidence type="ECO:0000313" key="1">
    <source>
        <dbReference type="EMBL" id="SMX79695.1"/>
    </source>
</evidence>
<evidence type="ECO:0000313" key="2">
    <source>
        <dbReference type="Proteomes" id="UP000234333"/>
    </source>
</evidence>
<dbReference type="Proteomes" id="UP000234333">
    <property type="component" value="Unassembled WGS sequence"/>
</dbReference>